<reference evidence="1" key="2">
    <citation type="journal article" date="2015" name="Fish Shellfish Immunol.">
        <title>Early steps in the European eel (Anguilla anguilla)-Vibrio vulnificus interaction in the gills: Role of the RtxA13 toxin.</title>
        <authorList>
            <person name="Callol A."/>
            <person name="Pajuelo D."/>
            <person name="Ebbesson L."/>
            <person name="Teles M."/>
            <person name="MacKenzie S."/>
            <person name="Amaro C."/>
        </authorList>
    </citation>
    <scope>NUCLEOTIDE SEQUENCE</scope>
</reference>
<dbReference type="EMBL" id="GBXM01094000">
    <property type="protein sequence ID" value="JAH14577.1"/>
    <property type="molecule type" value="Transcribed_RNA"/>
</dbReference>
<evidence type="ECO:0000313" key="1">
    <source>
        <dbReference type="EMBL" id="JAH14577.1"/>
    </source>
</evidence>
<organism evidence="1">
    <name type="scientific">Anguilla anguilla</name>
    <name type="common">European freshwater eel</name>
    <name type="synonym">Muraena anguilla</name>
    <dbReference type="NCBI Taxonomy" id="7936"/>
    <lineage>
        <taxon>Eukaryota</taxon>
        <taxon>Metazoa</taxon>
        <taxon>Chordata</taxon>
        <taxon>Craniata</taxon>
        <taxon>Vertebrata</taxon>
        <taxon>Euteleostomi</taxon>
        <taxon>Actinopterygii</taxon>
        <taxon>Neopterygii</taxon>
        <taxon>Teleostei</taxon>
        <taxon>Anguilliformes</taxon>
        <taxon>Anguillidae</taxon>
        <taxon>Anguilla</taxon>
    </lineage>
</organism>
<protein>
    <submittedName>
        <fullName evidence="1">Uncharacterized protein</fullName>
    </submittedName>
</protein>
<proteinExistence type="predicted"/>
<reference evidence="1" key="1">
    <citation type="submission" date="2014-11" db="EMBL/GenBank/DDBJ databases">
        <authorList>
            <person name="Amaro Gonzalez C."/>
        </authorList>
    </citation>
    <scope>NUCLEOTIDE SEQUENCE</scope>
</reference>
<name>A0A0E9QDI9_ANGAN</name>
<dbReference type="AlphaFoldDB" id="A0A0E9QDI9"/>
<sequence>MKNLINSLRVINGPLVTLTSHPRNATSFILAETGRKPVNAHILGLLKWRTLNTSINKPRM</sequence>
<accession>A0A0E9QDI9</accession>